<dbReference type="AlphaFoldDB" id="A0A6J7B8V4"/>
<dbReference type="InterPro" id="IPR003369">
    <property type="entry name" value="TatA/B/E"/>
</dbReference>
<gene>
    <name evidence="8" type="ORF">UFOPK2342_00687</name>
    <name evidence="9" type="ORF">UFOPK3266_00215</name>
</gene>
<dbReference type="EMBL" id="CAEZXB010000009">
    <property type="protein sequence ID" value="CAB4674698.1"/>
    <property type="molecule type" value="Genomic_DNA"/>
</dbReference>
<keyword evidence="5" id="KW-1133">Transmembrane helix</keyword>
<keyword evidence="7" id="KW-0472">Membrane</keyword>
<evidence type="ECO:0000256" key="1">
    <source>
        <dbReference type="ARBA" id="ARBA00004167"/>
    </source>
</evidence>
<evidence type="ECO:0000256" key="5">
    <source>
        <dbReference type="ARBA" id="ARBA00022989"/>
    </source>
</evidence>
<reference evidence="9" key="1">
    <citation type="submission" date="2020-05" db="EMBL/GenBank/DDBJ databases">
        <authorList>
            <person name="Chiriac C."/>
            <person name="Salcher M."/>
            <person name="Ghai R."/>
            <person name="Kavagutti S V."/>
        </authorList>
    </citation>
    <scope>NUCLEOTIDE SEQUENCE</scope>
</reference>
<protein>
    <submittedName>
        <fullName evidence="9">Unannotated protein</fullName>
    </submittedName>
</protein>
<evidence type="ECO:0000313" key="8">
    <source>
        <dbReference type="EMBL" id="CAB4674698.1"/>
    </source>
</evidence>
<evidence type="ECO:0000256" key="7">
    <source>
        <dbReference type="ARBA" id="ARBA00023136"/>
    </source>
</evidence>
<keyword evidence="3" id="KW-0812">Transmembrane</keyword>
<proteinExistence type="predicted"/>
<evidence type="ECO:0000256" key="4">
    <source>
        <dbReference type="ARBA" id="ARBA00022927"/>
    </source>
</evidence>
<evidence type="ECO:0000256" key="3">
    <source>
        <dbReference type="ARBA" id="ARBA00022692"/>
    </source>
</evidence>
<evidence type="ECO:0000313" key="9">
    <source>
        <dbReference type="EMBL" id="CAB4840768.1"/>
    </source>
</evidence>
<evidence type="ECO:0000256" key="6">
    <source>
        <dbReference type="ARBA" id="ARBA00023010"/>
    </source>
</evidence>
<keyword evidence="2" id="KW-0813">Transport</keyword>
<dbReference type="Gene3D" id="1.20.5.3310">
    <property type="match status" value="1"/>
</dbReference>
<dbReference type="GO" id="GO:0016020">
    <property type="term" value="C:membrane"/>
    <property type="evidence" value="ECO:0007669"/>
    <property type="project" value="UniProtKB-ARBA"/>
</dbReference>
<dbReference type="EMBL" id="CAFBAA010000003">
    <property type="protein sequence ID" value="CAB4840768.1"/>
    <property type="molecule type" value="Genomic_DNA"/>
</dbReference>
<evidence type="ECO:0000256" key="2">
    <source>
        <dbReference type="ARBA" id="ARBA00022448"/>
    </source>
</evidence>
<organism evidence="9">
    <name type="scientific">freshwater metagenome</name>
    <dbReference type="NCBI Taxonomy" id="449393"/>
    <lineage>
        <taxon>unclassified sequences</taxon>
        <taxon>metagenomes</taxon>
        <taxon>ecological metagenomes</taxon>
    </lineage>
</organism>
<keyword evidence="4" id="KW-0653">Protein transport</keyword>
<sequence>MFDIGGGELFGLGVLAVLLFGPDRLPNMAREAAAFLRKVREFTSQTTAQIKDETGSDLIRDIGEVTRQIRSPRRAIVDSLLNGGESPAAAAAAPAAKPHFDPETP</sequence>
<dbReference type="Pfam" id="PF02416">
    <property type="entry name" value="TatA_B_E"/>
    <property type="match status" value="1"/>
</dbReference>
<dbReference type="PRINTS" id="PR01506">
    <property type="entry name" value="TATBPROTEIN"/>
</dbReference>
<accession>A0A6J7B8V4</accession>
<keyword evidence="6" id="KW-0811">Translocation</keyword>
<comment type="subcellular location">
    <subcellularLocation>
        <location evidence="1">Membrane</location>
        <topology evidence="1">Single-pass membrane protein</topology>
    </subcellularLocation>
</comment>
<dbReference type="GO" id="GO:0015031">
    <property type="term" value="P:protein transport"/>
    <property type="evidence" value="ECO:0007669"/>
    <property type="project" value="UniProtKB-KW"/>
</dbReference>
<name>A0A6J7B8V4_9ZZZZ</name>